<dbReference type="InterPro" id="IPR052961">
    <property type="entry name" value="Oxido-Kinase-like_Enzymes"/>
</dbReference>
<dbReference type="PANTHER" id="PTHR23020:SF8">
    <property type="entry name" value="CHK KINASE-LIKE DOMAIN-CONTAINING PROTEIN"/>
    <property type="match status" value="1"/>
</dbReference>
<dbReference type="SMART" id="SM00587">
    <property type="entry name" value="CHK"/>
    <property type="match status" value="1"/>
</dbReference>
<proteinExistence type="predicted"/>
<evidence type="ECO:0000313" key="1">
    <source>
        <dbReference type="EnsemblMetazoa" id="PPA40797.1"/>
    </source>
</evidence>
<dbReference type="SUPFAM" id="SSF56112">
    <property type="entry name" value="Protein kinase-like (PK-like)"/>
    <property type="match status" value="1"/>
</dbReference>
<dbReference type="InterPro" id="IPR012877">
    <property type="entry name" value="Dhs-27"/>
</dbReference>
<dbReference type="Proteomes" id="UP000005239">
    <property type="component" value="Unassembled WGS sequence"/>
</dbReference>
<dbReference type="InterPro" id="IPR015897">
    <property type="entry name" value="CHK_kinase-like"/>
</dbReference>
<dbReference type="AlphaFoldDB" id="A0A2A6C488"/>
<dbReference type="OrthoDB" id="5915577at2759"/>
<accession>A0A8R1YW26</accession>
<keyword evidence="2" id="KW-1185">Reference proteome</keyword>
<reference evidence="2" key="1">
    <citation type="journal article" date="2008" name="Nat. Genet.">
        <title>The Pristionchus pacificus genome provides a unique perspective on nematode lifestyle and parasitism.</title>
        <authorList>
            <person name="Dieterich C."/>
            <person name="Clifton S.W."/>
            <person name="Schuster L.N."/>
            <person name="Chinwalla A."/>
            <person name="Delehaunty K."/>
            <person name="Dinkelacker I."/>
            <person name="Fulton L."/>
            <person name="Fulton R."/>
            <person name="Godfrey J."/>
            <person name="Minx P."/>
            <person name="Mitreva M."/>
            <person name="Roeseler W."/>
            <person name="Tian H."/>
            <person name="Witte H."/>
            <person name="Yang S.P."/>
            <person name="Wilson R.K."/>
            <person name="Sommer R.J."/>
        </authorList>
    </citation>
    <scope>NUCLEOTIDE SEQUENCE [LARGE SCALE GENOMIC DNA]</scope>
    <source>
        <strain evidence="2">PS312</strain>
    </source>
</reference>
<reference evidence="1" key="2">
    <citation type="submission" date="2022-06" db="UniProtKB">
        <authorList>
            <consortium name="EnsemblMetazoa"/>
        </authorList>
    </citation>
    <scope>IDENTIFICATION</scope>
    <source>
        <strain evidence="1">PS312</strain>
    </source>
</reference>
<dbReference type="EnsemblMetazoa" id="PPA40797.1">
    <property type="protein sequence ID" value="PPA40797.1"/>
    <property type="gene ID" value="WBGene00279166"/>
</dbReference>
<dbReference type="Gene3D" id="3.90.1200.10">
    <property type="match status" value="1"/>
</dbReference>
<sequence length="418" mass="47419">MGFLRSPLEFILDTSITWAEFENQLRLSLGTEARLGSNKSVIDIGDGNGFTSRCGLITCDWVGAAVEERLPQKVVIKIPSALPMRTLQDSLSPEQRQFDGDDEIWKEMEESLKEAHNVEVATYEYFKDFDRLSLPRLYHGIPFESKDQIDGQICLEYVENSRMMSLSERHNIEQVAQIARAIGKMQACSLKKDVRAPDLCGGFFERFYTHRTKAYLGMLKGIFTVDNSSTTRMLMAKIENILPDYYGTNLPLTIHKQMGFRPVLVNGDLRTENVLLDKDSEALASLIDWQCTHFGVGIEDLHRIALFALTAENRRMSMPMLVEEMYSSLVENLYGVEPPYSLEKLHLISDLLFPHCALFFAAGCVSLITNKSFESSATNEVKTERMSTAVKGALEDILELHYKNKIHSDLLEFKTPCK</sequence>
<name>A0A2A6C488_PRIPA</name>
<accession>A0A2A6C488</accession>
<protein>
    <submittedName>
        <fullName evidence="1">Phosphotransferase</fullName>
    </submittedName>
</protein>
<dbReference type="PANTHER" id="PTHR23020">
    <property type="entry name" value="UNCHARACTERIZED NUCLEAR HORMONE RECEPTOR-RELATED"/>
    <property type="match status" value="1"/>
</dbReference>
<organism evidence="1 2">
    <name type="scientific">Pristionchus pacificus</name>
    <name type="common">Parasitic nematode worm</name>
    <dbReference type="NCBI Taxonomy" id="54126"/>
    <lineage>
        <taxon>Eukaryota</taxon>
        <taxon>Metazoa</taxon>
        <taxon>Ecdysozoa</taxon>
        <taxon>Nematoda</taxon>
        <taxon>Chromadorea</taxon>
        <taxon>Rhabditida</taxon>
        <taxon>Rhabditina</taxon>
        <taxon>Diplogasteromorpha</taxon>
        <taxon>Diplogasteroidea</taxon>
        <taxon>Neodiplogasteridae</taxon>
        <taxon>Pristionchus</taxon>
    </lineage>
</organism>
<dbReference type="InterPro" id="IPR011009">
    <property type="entry name" value="Kinase-like_dom_sf"/>
</dbReference>
<gene>
    <name evidence="1" type="primary">WBGene00279166</name>
</gene>
<evidence type="ECO:0000313" key="2">
    <source>
        <dbReference type="Proteomes" id="UP000005239"/>
    </source>
</evidence>
<dbReference type="Pfam" id="PF07914">
    <property type="entry name" value="DUF1679"/>
    <property type="match status" value="1"/>
</dbReference>